<gene>
    <name evidence="2" type="ORF">ASU31_11775</name>
</gene>
<feature type="transmembrane region" description="Helical" evidence="1">
    <location>
        <begin position="41"/>
        <end position="63"/>
    </location>
</feature>
<feature type="transmembrane region" description="Helical" evidence="1">
    <location>
        <begin position="6"/>
        <end position="29"/>
    </location>
</feature>
<evidence type="ECO:0000313" key="2">
    <source>
        <dbReference type="EMBL" id="KRT16166.1"/>
    </source>
</evidence>
<reference evidence="2 3" key="1">
    <citation type="submission" date="2015-11" db="EMBL/GenBank/DDBJ databases">
        <title>Sequence of Pedobacter ginsenosidimutans.</title>
        <authorList>
            <person name="Carson E."/>
            <person name="Keyser V."/>
            <person name="Newman J."/>
            <person name="Miller J."/>
        </authorList>
    </citation>
    <scope>NUCLEOTIDE SEQUENCE [LARGE SCALE GENOMIC DNA]</scope>
    <source>
        <strain evidence="2 3">KACC 14530</strain>
    </source>
</reference>
<keyword evidence="3" id="KW-1185">Reference proteome</keyword>
<sequence length="65" mass="6928">MEEGLFGLLIIYCLTAVVLFIVGIILIIIKSSRNEPIKPGLKLLIISVIMVVIGFGACAVLLANS</sequence>
<dbReference type="AlphaFoldDB" id="A0A0T5VQM5"/>
<keyword evidence="1" id="KW-1133">Transmembrane helix</keyword>
<dbReference type="RefSeq" id="WP_057932495.1">
    <property type="nucleotide sequence ID" value="NZ_LMZQ01000006.1"/>
</dbReference>
<name>A0A0T5VQM5_9SPHI</name>
<dbReference type="STRING" id="687842.ASU31_11775"/>
<keyword evidence="1" id="KW-0472">Membrane</keyword>
<dbReference type="Proteomes" id="UP000051950">
    <property type="component" value="Unassembled WGS sequence"/>
</dbReference>
<comment type="caution">
    <text evidence="2">The sequence shown here is derived from an EMBL/GenBank/DDBJ whole genome shotgun (WGS) entry which is preliminary data.</text>
</comment>
<accession>A0A0T5VQM5</accession>
<evidence type="ECO:0000256" key="1">
    <source>
        <dbReference type="SAM" id="Phobius"/>
    </source>
</evidence>
<organism evidence="2 3">
    <name type="scientific">Pedobacter ginsenosidimutans</name>
    <dbReference type="NCBI Taxonomy" id="687842"/>
    <lineage>
        <taxon>Bacteria</taxon>
        <taxon>Pseudomonadati</taxon>
        <taxon>Bacteroidota</taxon>
        <taxon>Sphingobacteriia</taxon>
        <taxon>Sphingobacteriales</taxon>
        <taxon>Sphingobacteriaceae</taxon>
        <taxon>Pedobacter</taxon>
    </lineage>
</organism>
<evidence type="ECO:0000313" key="3">
    <source>
        <dbReference type="Proteomes" id="UP000051950"/>
    </source>
</evidence>
<protein>
    <submittedName>
        <fullName evidence="2">Uncharacterized protein</fullName>
    </submittedName>
</protein>
<dbReference type="EMBL" id="LMZQ01000006">
    <property type="protein sequence ID" value="KRT16166.1"/>
    <property type="molecule type" value="Genomic_DNA"/>
</dbReference>
<keyword evidence="1" id="KW-0812">Transmembrane</keyword>
<proteinExistence type="predicted"/>
<dbReference type="OrthoDB" id="772915at2"/>